<gene>
    <name evidence="3" type="ORF">WJX73_003857</name>
</gene>
<feature type="region of interest" description="Disordered" evidence="1">
    <location>
        <begin position="118"/>
        <end position="153"/>
    </location>
</feature>
<comment type="caution">
    <text evidence="3">The sequence shown here is derived from an EMBL/GenBank/DDBJ whole genome shotgun (WGS) entry which is preliminary data.</text>
</comment>
<dbReference type="Proteomes" id="UP001465755">
    <property type="component" value="Unassembled WGS sequence"/>
</dbReference>
<protein>
    <recommendedName>
        <fullName evidence="2">C2 domain-containing protein</fullName>
    </recommendedName>
</protein>
<evidence type="ECO:0000259" key="2">
    <source>
        <dbReference type="PROSITE" id="PS50004"/>
    </source>
</evidence>
<dbReference type="AlphaFoldDB" id="A0AAW1PQ94"/>
<keyword evidence="4" id="KW-1185">Reference proteome</keyword>
<name>A0AAW1PQ94_9CHLO</name>
<evidence type="ECO:0000313" key="3">
    <source>
        <dbReference type="EMBL" id="KAK9810605.1"/>
    </source>
</evidence>
<dbReference type="Gene3D" id="2.60.40.150">
    <property type="entry name" value="C2 domain"/>
    <property type="match status" value="1"/>
</dbReference>
<accession>A0AAW1PQ94</accession>
<feature type="domain" description="C2" evidence="2">
    <location>
        <begin position="1"/>
        <end position="106"/>
    </location>
</feature>
<dbReference type="Pfam" id="PF00168">
    <property type="entry name" value="C2"/>
    <property type="match status" value="1"/>
</dbReference>
<feature type="compositionally biased region" description="Low complexity" evidence="1">
    <location>
        <begin position="292"/>
        <end position="305"/>
    </location>
</feature>
<dbReference type="EMBL" id="JALJOQ010000015">
    <property type="protein sequence ID" value="KAK9810605.1"/>
    <property type="molecule type" value="Genomic_DNA"/>
</dbReference>
<reference evidence="3 4" key="1">
    <citation type="journal article" date="2024" name="Nat. Commun.">
        <title>Phylogenomics reveals the evolutionary origins of lichenization in chlorophyte algae.</title>
        <authorList>
            <person name="Puginier C."/>
            <person name="Libourel C."/>
            <person name="Otte J."/>
            <person name="Skaloud P."/>
            <person name="Haon M."/>
            <person name="Grisel S."/>
            <person name="Petersen M."/>
            <person name="Berrin J.G."/>
            <person name="Delaux P.M."/>
            <person name="Dal Grande F."/>
            <person name="Keller J."/>
        </authorList>
    </citation>
    <scope>NUCLEOTIDE SEQUENCE [LARGE SCALE GENOMIC DNA]</scope>
    <source>
        <strain evidence="3 4">SAG 2036</strain>
    </source>
</reference>
<dbReference type="SMART" id="SM00239">
    <property type="entry name" value="C2"/>
    <property type="match status" value="1"/>
</dbReference>
<dbReference type="SUPFAM" id="SSF49562">
    <property type="entry name" value="C2 domain (Calcium/lipid-binding domain, CaLB)"/>
    <property type="match status" value="1"/>
</dbReference>
<organism evidence="3 4">
    <name type="scientific">Symbiochloris irregularis</name>
    <dbReference type="NCBI Taxonomy" id="706552"/>
    <lineage>
        <taxon>Eukaryota</taxon>
        <taxon>Viridiplantae</taxon>
        <taxon>Chlorophyta</taxon>
        <taxon>core chlorophytes</taxon>
        <taxon>Trebouxiophyceae</taxon>
        <taxon>Trebouxiales</taxon>
        <taxon>Trebouxiaceae</taxon>
        <taxon>Symbiochloris</taxon>
    </lineage>
</organism>
<sequence length="331" mass="33120">MSSDLLTISDISASGLGQSSPDDDVSKHTPYVEFTFGQEEKKTASVKKAATEVSWDKDTVSFSKSVGDVLTAAVWHKRHVLSNVVIGKGQLTKAELQKNGPVEVSLTEPKSGARAGTLKFTISGNPESQSKPTSGDTHAGTAGFGGGGAMAHDEAGVKTGRALKDSDSAAPAGNAKGATGEEAAAISAGAAAAAAGPQGSQQTYTDAAKVKAASAADFTTEKLQDLKLGLVGQEGAAKAEGKAPVAEADTAAAKGTYVESAKAGAAYVITKAQDALQYTKERVTGSAADYHGAPAAGSGVAPVSSDVKSDTPSTAEKVESNISGAGDKASF</sequence>
<feature type="compositionally biased region" description="Polar residues" evidence="1">
    <location>
        <begin position="1"/>
        <end position="20"/>
    </location>
</feature>
<proteinExistence type="predicted"/>
<evidence type="ECO:0000256" key="1">
    <source>
        <dbReference type="SAM" id="MobiDB-lite"/>
    </source>
</evidence>
<dbReference type="InterPro" id="IPR000008">
    <property type="entry name" value="C2_dom"/>
</dbReference>
<dbReference type="CDD" id="cd00030">
    <property type="entry name" value="C2"/>
    <property type="match status" value="1"/>
</dbReference>
<feature type="region of interest" description="Disordered" evidence="1">
    <location>
        <begin position="289"/>
        <end position="331"/>
    </location>
</feature>
<dbReference type="InterPro" id="IPR035892">
    <property type="entry name" value="C2_domain_sf"/>
</dbReference>
<evidence type="ECO:0000313" key="4">
    <source>
        <dbReference type="Proteomes" id="UP001465755"/>
    </source>
</evidence>
<feature type="compositionally biased region" description="Polar residues" evidence="1">
    <location>
        <begin position="120"/>
        <end position="134"/>
    </location>
</feature>
<feature type="region of interest" description="Disordered" evidence="1">
    <location>
        <begin position="1"/>
        <end position="28"/>
    </location>
</feature>
<dbReference type="PROSITE" id="PS50004">
    <property type="entry name" value="C2"/>
    <property type="match status" value="1"/>
</dbReference>